<dbReference type="PROSITE" id="PS00135">
    <property type="entry name" value="TRYPSIN_SER"/>
    <property type="match status" value="1"/>
</dbReference>
<dbReference type="InterPro" id="IPR009003">
    <property type="entry name" value="Peptidase_S1_PA"/>
</dbReference>
<gene>
    <name evidence="16" type="ORF">RDWZM_006414</name>
</gene>
<dbReference type="CDD" id="cd00190">
    <property type="entry name" value="Tryp_SPc"/>
    <property type="match status" value="1"/>
</dbReference>
<evidence type="ECO:0000256" key="2">
    <source>
        <dbReference type="ARBA" id="ARBA00005189"/>
    </source>
</evidence>
<keyword evidence="7" id="KW-0256">Endoplasmic reticulum</keyword>
<protein>
    <recommendedName>
        <fullName evidence="4">diacylglycerol O-acyltransferase</fullName>
        <ecNumber evidence="4">2.3.1.20</ecNumber>
    </recommendedName>
</protein>
<dbReference type="PANTHER" id="PTHR10408">
    <property type="entry name" value="STEROL O-ACYLTRANSFERASE"/>
    <property type="match status" value="1"/>
</dbReference>
<evidence type="ECO:0000256" key="14">
    <source>
        <dbReference type="SAM" id="Phobius"/>
    </source>
</evidence>
<name>A0A9Q0M9L7_BLOTA</name>
<dbReference type="SMART" id="SM00020">
    <property type="entry name" value="Tryp_SPc"/>
    <property type="match status" value="1"/>
</dbReference>
<evidence type="ECO:0000256" key="10">
    <source>
        <dbReference type="ARBA" id="ARBA00023157"/>
    </source>
</evidence>
<comment type="similarity">
    <text evidence="3">Belongs to the membrane-bound acyltransferase family. Sterol o-acyltransferase subfamily.</text>
</comment>
<dbReference type="AlphaFoldDB" id="A0A9Q0M9L7"/>
<keyword evidence="9 14" id="KW-0472">Membrane</keyword>
<dbReference type="EMBL" id="JAPWDV010000002">
    <property type="protein sequence ID" value="KAJ6220602.1"/>
    <property type="molecule type" value="Genomic_DNA"/>
</dbReference>
<evidence type="ECO:0000256" key="13">
    <source>
        <dbReference type="SAM" id="MobiDB-lite"/>
    </source>
</evidence>
<comment type="pathway">
    <text evidence="2">Lipid metabolism.</text>
</comment>
<keyword evidence="5" id="KW-0808">Transferase</keyword>
<dbReference type="Gene3D" id="2.40.10.10">
    <property type="entry name" value="Trypsin-like serine proteases"/>
    <property type="match status" value="1"/>
</dbReference>
<comment type="caution">
    <text evidence="16">The sequence shown here is derived from an EMBL/GenBank/DDBJ whole genome shotgun (WGS) entry which is preliminary data.</text>
</comment>
<dbReference type="PROSITE" id="PS00134">
    <property type="entry name" value="TRYPSIN_HIS"/>
    <property type="match status" value="1"/>
</dbReference>
<organism evidence="16 17">
    <name type="scientific">Blomia tropicalis</name>
    <name type="common">Mite</name>
    <dbReference type="NCBI Taxonomy" id="40697"/>
    <lineage>
        <taxon>Eukaryota</taxon>
        <taxon>Metazoa</taxon>
        <taxon>Ecdysozoa</taxon>
        <taxon>Arthropoda</taxon>
        <taxon>Chelicerata</taxon>
        <taxon>Arachnida</taxon>
        <taxon>Acari</taxon>
        <taxon>Acariformes</taxon>
        <taxon>Sarcoptiformes</taxon>
        <taxon>Astigmata</taxon>
        <taxon>Glycyphagoidea</taxon>
        <taxon>Echimyopodidae</taxon>
        <taxon>Blomia</taxon>
    </lineage>
</organism>
<dbReference type="Proteomes" id="UP001142055">
    <property type="component" value="Chromosome 2"/>
</dbReference>
<dbReference type="InterPro" id="IPR033116">
    <property type="entry name" value="TRYPSIN_SER"/>
</dbReference>
<dbReference type="InterPro" id="IPR043504">
    <property type="entry name" value="Peptidase_S1_PA_chymotrypsin"/>
</dbReference>
<keyword evidence="10" id="KW-1015">Disulfide bond</keyword>
<evidence type="ECO:0000256" key="12">
    <source>
        <dbReference type="RuleBase" id="RU363034"/>
    </source>
</evidence>
<evidence type="ECO:0000259" key="15">
    <source>
        <dbReference type="PROSITE" id="PS50240"/>
    </source>
</evidence>
<evidence type="ECO:0000313" key="16">
    <source>
        <dbReference type="EMBL" id="KAJ6220602.1"/>
    </source>
</evidence>
<accession>A0A9Q0M9L7</accession>
<dbReference type="GO" id="GO:0004252">
    <property type="term" value="F:serine-type endopeptidase activity"/>
    <property type="evidence" value="ECO:0007669"/>
    <property type="project" value="InterPro"/>
</dbReference>
<dbReference type="PRINTS" id="PR00722">
    <property type="entry name" value="CHYMOTRYPSIN"/>
</dbReference>
<feature type="domain" description="Peptidase S1" evidence="15">
    <location>
        <begin position="303"/>
        <end position="533"/>
    </location>
</feature>
<keyword evidence="12" id="KW-0645">Protease</keyword>
<evidence type="ECO:0000256" key="3">
    <source>
        <dbReference type="ARBA" id="ARBA00009010"/>
    </source>
</evidence>
<dbReference type="Pfam" id="PF03062">
    <property type="entry name" value="MBOAT"/>
    <property type="match status" value="1"/>
</dbReference>
<sequence length="537" mass="61168">MNSETSTKNETSGSLDQNGNEKRARTRTKSSSLQSASEIEAMIFDNICHYPKESNFTKLSEELQLDGFKNFIYLALIVSCGRTIFENLSTYGFASSPIRLFTFILEYGLNEITLYYLIERNWWFIARCVIETILLMELQIVLIEQWIYVPLEAQKFMLRQLTLSEFILKWTKMSLGTITIWLIGFYSLFQSISNLIAELILFADREFYRDWWNAKTISEFWRSWNIPIHRWCVRHLLKPLLIEGGVSSTFATFAIFLVSGIFHEYVISVPVMVYASESLPSNDSTESAIEELNNRLASPEGRIVNGERVTNGSRSFQIGLFRRGRFICGGSLFASRWVITAAHCVYSTEPDQITIVYGTLQYRNGPKVGVEKIWVHPNYDQSNVHDDLAIIKLAKEVNEKTDSISYVKLNQIHSMVNINSIVTVSGWGRTAKNQTVSDYLMKADMKAVSFARCRWLWAGIFRVSRGMLCAQDTDSGACNGCNGDSGGPLQYEIDGQWFLLGAASWVVRCGSTTYPTVWTRVPYFLNFITEISGITPP</sequence>
<keyword evidence="12" id="KW-0378">Hydrolase</keyword>
<dbReference type="InterPro" id="IPR001254">
    <property type="entry name" value="Trypsin_dom"/>
</dbReference>
<evidence type="ECO:0000256" key="1">
    <source>
        <dbReference type="ARBA" id="ARBA00004477"/>
    </source>
</evidence>
<evidence type="ECO:0000313" key="17">
    <source>
        <dbReference type="Proteomes" id="UP001142055"/>
    </source>
</evidence>
<dbReference type="EC" id="2.3.1.20" evidence="4"/>
<dbReference type="GO" id="GO:0019432">
    <property type="term" value="P:triglyceride biosynthetic process"/>
    <property type="evidence" value="ECO:0007669"/>
    <property type="project" value="TreeGrafter"/>
</dbReference>
<evidence type="ECO:0000256" key="7">
    <source>
        <dbReference type="ARBA" id="ARBA00022824"/>
    </source>
</evidence>
<feature type="compositionally biased region" description="Polar residues" evidence="13">
    <location>
        <begin position="1"/>
        <end position="18"/>
    </location>
</feature>
<evidence type="ECO:0000256" key="5">
    <source>
        <dbReference type="ARBA" id="ARBA00022679"/>
    </source>
</evidence>
<feature type="transmembrane region" description="Helical" evidence="14">
    <location>
        <begin position="124"/>
        <end position="149"/>
    </location>
</feature>
<dbReference type="Pfam" id="PF00089">
    <property type="entry name" value="Trypsin"/>
    <property type="match status" value="1"/>
</dbReference>
<evidence type="ECO:0000256" key="9">
    <source>
        <dbReference type="ARBA" id="ARBA00023136"/>
    </source>
</evidence>
<comment type="subcellular location">
    <subcellularLocation>
        <location evidence="1">Endoplasmic reticulum membrane</location>
        <topology evidence="1">Multi-pass membrane protein</topology>
    </subcellularLocation>
</comment>
<feature type="region of interest" description="Disordered" evidence="13">
    <location>
        <begin position="1"/>
        <end position="33"/>
    </location>
</feature>
<dbReference type="FunFam" id="2.40.10.10:FF:000068">
    <property type="entry name" value="transmembrane protease serine 2"/>
    <property type="match status" value="1"/>
</dbReference>
<proteinExistence type="inferred from homology"/>
<dbReference type="GO" id="GO:0005789">
    <property type="term" value="C:endoplasmic reticulum membrane"/>
    <property type="evidence" value="ECO:0007669"/>
    <property type="project" value="UniProtKB-SubCell"/>
</dbReference>
<keyword evidence="8 14" id="KW-1133">Transmembrane helix</keyword>
<keyword evidence="6 14" id="KW-0812">Transmembrane</keyword>
<keyword evidence="17" id="KW-1185">Reference proteome</keyword>
<dbReference type="InterPro" id="IPR004299">
    <property type="entry name" value="MBOAT_fam"/>
</dbReference>
<evidence type="ECO:0000256" key="6">
    <source>
        <dbReference type="ARBA" id="ARBA00022692"/>
    </source>
</evidence>
<dbReference type="GO" id="GO:0004144">
    <property type="term" value="F:diacylglycerol O-acyltransferase activity"/>
    <property type="evidence" value="ECO:0007669"/>
    <property type="project" value="UniProtKB-EC"/>
</dbReference>
<dbReference type="InterPro" id="IPR018114">
    <property type="entry name" value="TRYPSIN_HIS"/>
</dbReference>
<evidence type="ECO:0000256" key="8">
    <source>
        <dbReference type="ARBA" id="ARBA00022989"/>
    </source>
</evidence>
<dbReference type="PROSITE" id="PS50240">
    <property type="entry name" value="TRYPSIN_DOM"/>
    <property type="match status" value="1"/>
</dbReference>
<keyword evidence="11" id="KW-0012">Acyltransferase</keyword>
<dbReference type="GO" id="GO:0006508">
    <property type="term" value="P:proteolysis"/>
    <property type="evidence" value="ECO:0007669"/>
    <property type="project" value="UniProtKB-KW"/>
</dbReference>
<evidence type="ECO:0000256" key="4">
    <source>
        <dbReference type="ARBA" id="ARBA00013244"/>
    </source>
</evidence>
<dbReference type="InterPro" id="IPR001314">
    <property type="entry name" value="Peptidase_S1A"/>
</dbReference>
<reference evidence="16" key="1">
    <citation type="submission" date="2022-12" db="EMBL/GenBank/DDBJ databases">
        <title>Genome assemblies of Blomia tropicalis.</title>
        <authorList>
            <person name="Cui Y."/>
        </authorList>
    </citation>
    <scope>NUCLEOTIDE SEQUENCE</scope>
    <source>
        <tissue evidence="16">Adult mites</tissue>
    </source>
</reference>
<dbReference type="SUPFAM" id="SSF50494">
    <property type="entry name" value="Trypsin-like serine proteases"/>
    <property type="match status" value="1"/>
</dbReference>
<evidence type="ECO:0000256" key="11">
    <source>
        <dbReference type="ARBA" id="ARBA00023315"/>
    </source>
</evidence>
<dbReference type="InterPro" id="IPR014371">
    <property type="entry name" value="Oat_ACAT_DAG_ARE"/>
</dbReference>
<dbReference type="PANTHER" id="PTHR10408:SF7">
    <property type="entry name" value="DIACYLGLYCEROL O-ACYLTRANSFERASE 1"/>
    <property type="match status" value="1"/>
</dbReference>
<keyword evidence="12" id="KW-0720">Serine protease</keyword>